<accession>A0A6M6JRJ5</accession>
<dbReference type="PROSITE" id="PS00086">
    <property type="entry name" value="CYTOCHROME_P450"/>
    <property type="match status" value="1"/>
</dbReference>
<keyword evidence="4 7" id="KW-0560">Oxidoreductase</keyword>
<dbReference type="InterPro" id="IPR017972">
    <property type="entry name" value="Cyt_P450_CS"/>
</dbReference>
<dbReference type="InterPro" id="IPR002397">
    <property type="entry name" value="Cyt_P450_B"/>
</dbReference>
<dbReference type="InterPro" id="IPR036396">
    <property type="entry name" value="Cyt_P450_sf"/>
</dbReference>
<keyword evidence="5 7" id="KW-0408">Iron</keyword>
<protein>
    <submittedName>
        <fullName evidence="8">Cytochrome P450</fullName>
    </submittedName>
</protein>
<dbReference type="PRINTS" id="PR00359">
    <property type="entry name" value="BP450"/>
</dbReference>
<dbReference type="FunFam" id="1.10.630.10:FF:000018">
    <property type="entry name" value="Cytochrome P450 monooxygenase"/>
    <property type="match status" value="1"/>
</dbReference>
<keyword evidence="2 7" id="KW-0349">Heme</keyword>
<evidence type="ECO:0000313" key="9">
    <source>
        <dbReference type="Proteomes" id="UP000505377"/>
    </source>
</evidence>
<reference evidence="8 9" key="1">
    <citation type="submission" date="2020-05" db="EMBL/GenBank/DDBJ databases">
        <authorList>
            <person name="Mo P."/>
        </authorList>
    </citation>
    <scope>NUCLEOTIDE SEQUENCE [LARGE SCALE GENOMIC DNA]</scope>
    <source>
        <strain evidence="8 9">Gen01</strain>
    </source>
</reference>
<dbReference type="Pfam" id="PF00067">
    <property type="entry name" value="p450"/>
    <property type="match status" value="1"/>
</dbReference>
<dbReference type="Proteomes" id="UP000505377">
    <property type="component" value="Chromosome"/>
</dbReference>
<dbReference type="CDD" id="cd11037">
    <property type="entry name" value="CYP199A2-like"/>
    <property type="match status" value="1"/>
</dbReference>
<evidence type="ECO:0000256" key="5">
    <source>
        <dbReference type="ARBA" id="ARBA00023004"/>
    </source>
</evidence>
<evidence type="ECO:0000313" key="8">
    <source>
        <dbReference type="EMBL" id="QJY49930.1"/>
    </source>
</evidence>
<dbReference type="EMBL" id="CP053564">
    <property type="protein sequence ID" value="QJY49930.1"/>
    <property type="molecule type" value="Genomic_DNA"/>
</dbReference>
<dbReference type="GO" id="GO:0016705">
    <property type="term" value="F:oxidoreductase activity, acting on paired donors, with incorporation or reduction of molecular oxygen"/>
    <property type="evidence" value="ECO:0007669"/>
    <property type="project" value="InterPro"/>
</dbReference>
<proteinExistence type="inferred from homology"/>
<gene>
    <name evidence="8" type="ORF">HOP40_32635</name>
</gene>
<dbReference type="Gene3D" id="1.10.630.10">
    <property type="entry name" value="Cytochrome P450"/>
    <property type="match status" value="1"/>
</dbReference>
<evidence type="ECO:0000256" key="2">
    <source>
        <dbReference type="ARBA" id="ARBA00022617"/>
    </source>
</evidence>
<dbReference type="AlphaFoldDB" id="A0A6M6JRJ5"/>
<evidence type="ECO:0000256" key="1">
    <source>
        <dbReference type="ARBA" id="ARBA00010617"/>
    </source>
</evidence>
<evidence type="ECO:0000256" key="6">
    <source>
        <dbReference type="ARBA" id="ARBA00023033"/>
    </source>
</evidence>
<dbReference type="KEGG" id="pbro:HOP40_32635"/>
<keyword evidence="6 7" id="KW-0503">Monooxygenase</keyword>
<dbReference type="PANTHER" id="PTHR46696">
    <property type="entry name" value="P450, PUTATIVE (EUROFUNG)-RELATED"/>
    <property type="match status" value="1"/>
</dbReference>
<dbReference type="RefSeq" id="WP_172166837.1">
    <property type="nucleotide sequence ID" value="NZ_CP053564.1"/>
</dbReference>
<dbReference type="GO" id="GO:0020037">
    <property type="term" value="F:heme binding"/>
    <property type="evidence" value="ECO:0007669"/>
    <property type="project" value="InterPro"/>
</dbReference>
<dbReference type="SUPFAM" id="SSF48264">
    <property type="entry name" value="Cytochrome P450"/>
    <property type="match status" value="1"/>
</dbReference>
<comment type="similarity">
    <text evidence="1 7">Belongs to the cytochrome P450 family.</text>
</comment>
<keyword evidence="3 7" id="KW-0479">Metal-binding</keyword>
<dbReference type="GO" id="GO:0005506">
    <property type="term" value="F:iron ion binding"/>
    <property type="evidence" value="ECO:0007669"/>
    <property type="project" value="InterPro"/>
</dbReference>
<dbReference type="InterPro" id="IPR001128">
    <property type="entry name" value="Cyt_P450"/>
</dbReference>
<dbReference type="GO" id="GO:0004497">
    <property type="term" value="F:monooxygenase activity"/>
    <property type="evidence" value="ECO:0007669"/>
    <property type="project" value="UniProtKB-KW"/>
</dbReference>
<evidence type="ECO:0000256" key="3">
    <source>
        <dbReference type="ARBA" id="ARBA00022723"/>
    </source>
</evidence>
<organism evidence="8 9">
    <name type="scientific">Pseudonocardia broussonetiae</name>
    <dbReference type="NCBI Taxonomy" id="2736640"/>
    <lineage>
        <taxon>Bacteria</taxon>
        <taxon>Bacillati</taxon>
        <taxon>Actinomycetota</taxon>
        <taxon>Actinomycetes</taxon>
        <taxon>Pseudonocardiales</taxon>
        <taxon>Pseudonocardiaceae</taxon>
        <taxon>Pseudonocardia</taxon>
    </lineage>
</organism>
<name>A0A6M6JRJ5_9PSEU</name>
<keyword evidence="9" id="KW-1185">Reference proteome</keyword>
<dbReference type="PANTHER" id="PTHR46696:SF1">
    <property type="entry name" value="CYTOCHROME P450 YJIB-RELATED"/>
    <property type="match status" value="1"/>
</dbReference>
<evidence type="ECO:0000256" key="7">
    <source>
        <dbReference type="RuleBase" id="RU000461"/>
    </source>
</evidence>
<sequence length="394" mass="43112">MTLTHVPHSAVDLFDDELLQDPYPTYRELRDLGPAVHLDRLDAWALPRYDEVRAALGDWRTYSSSGLALSDPVNEMFVGTILAADPPEHDTLRSVLADRLGPRAVRGLQADITARADALVEEVLDRGAFDAVTDLAAAFPLAVVFDLIGLPDEARPEMLRWADATFNVFGPMNARTVDSLAVVQELFGWVATLRAEDLTEGSMGRAVFEAADQGRIRHESCIPLIVAYAAAGMDTTINAIANAVHLFAEHPDQWDLVRADPALLPGAFNEVLRHDAPVQVFGRRTTRVVELDGTTLPEGAQLLLLFGSGNRDERHYPDPDRFDVTRAPLDHLAFGYGTHGCAGQALARLEGHAVLSALARRVHRFHIGTPHRHLNNSVRGFDSLPVTGVDRTPA</sequence>
<evidence type="ECO:0000256" key="4">
    <source>
        <dbReference type="ARBA" id="ARBA00023002"/>
    </source>
</evidence>